<dbReference type="GO" id="GO:0006790">
    <property type="term" value="P:sulfur compound metabolic process"/>
    <property type="evidence" value="ECO:0007669"/>
    <property type="project" value="TreeGrafter"/>
</dbReference>
<reference evidence="7 8" key="1">
    <citation type="submission" date="2020-08" db="EMBL/GenBank/DDBJ databases">
        <title>Genomic Encyclopedia of Type Strains, Phase IV (KMG-IV): sequencing the most valuable type-strain genomes for metagenomic binning, comparative biology and taxonomic classification.</title>
        <authorList>
            <person name="Goeker M."/>
        </authorList>
    </citation>
    <scope>NUCLEOTIDE SEQUENCE [LARGE SCALE GENOMIC DNA]</scope>
    <source>
        <strain evidence="7 8">DSM 27568</strain>
    </source>
</reference>
<dbReference type="GO" id="GO:0030151">
    <property type="term" value="F:molybdenum ion binding"/>
    <property type="evidence" value="ECO:0007669"/>
    <property type="project" value="InterPro"/>
</dbReference>
<dbReference type="InterPro" id="IPR008335">
    <property type="entry name" value="Mopterin_OxRdtase_euk"/>
</dbReference>
<evidence type="ECO:0000256" key="2">
    <source>
        <dbReference type="ARBA" id="ARBA00022505"/>
    </source>
</evidence>
<evidence type="ECO:0000256" key="1">
    <source>
        <dbReference type="ARBA" id="ARBA00001924"/>
    </source>
</evidence>
<dbReference type="InterPro" id="IPR014756">
    <property type="entry name" value="Ig_E-set"/>
</dbReference>
<feature type="domain" description="Moybdenum cofactor oxidoreductase dimerisation" evidence="6">
    <location>
        <begin position="290"/>
        <end position="398"/>
    </location>
</feature>
<dbReference type="RefSeq" id="WP_183616107.1">
    <property type="nucleotide sequence ID" value="NZ_JACIDY010000002.1"/>
</dbReference>
<keyword evidence="8" id="KW-1185">Reference proteome</keyword>
<keyword evidence="2" id="KW-0500">Molybdenum</keyword>
<dbReference type="Pfam" id="PF00174">
    <property type="entry name" value="Oxidored_molyb"/>
    <property type="match status" value="1"/>
</dbReference>
<evidence type="ECO:0000259" key="6">
    <source>
        <dbReference type="Pfam" id="PF03404"/>
    </source>
</evidence>
<dbReference type="GO" id="GO:0020037">
    <property type="term" value="F:heme binding"/>
    <property type="evidence" value="ECO:0007669"/>
    <property type="project" value="TreeGrafter"/>
</dbReference>
<accession>A0A7W6C094</accession>
<keyword evidence="4" id="KW-0560">Oxidoreductase</keyword>
<dbReference type="SUPFAM" id="SSF81296">
    <property type="entry name" value="E set domains"/>
    <property type="match status" value="1"/>
</dbReference>
<evidence type="ECO:0000259" key="5">
    <source>
        <dbReference type="Pfam" id="PF00174"/>
    </source>
</evidence>
<evidence type="ECO:0000313" key="7">
    <source>
        <dbReference type="EMBL" id="MBB3939309.1"/>
    </source>
</evidence>
<dbReference type="GO" id="GO:0043546">
    <property type="term" value="F:molybdopterin cofactor binding"/>
    <property type="evidence" value="ECO:0007669"/>
    <property type="project" value="TreeGrafter"/>
</dbReference>
<dbReference type="Gene3D" id="2.60.40.650">
    <property type="match status" value="1"/>
</dbReference>
<dbReference type="PANTHER" id="PTHR19372">
    <property type="entry name" value="SULFITE REDUCTASE"/>
    <property type="match status" value="1"/>
</dbReference>
<dbReference type="PANTHER" id="PTHR19372:SF7">
    <property type="entry name" value="SULFITE OXIDASE, MITOCHONDRIAL"/>
    <property type="match status" value="1"/>
</dbReference>
<dbReference type="Proteomes" id="UP000561459">
    <property type="component" value="Unassembled WGS sequence"/>
</dbReference>
<dbReference type="EMBL" id="JACIDY010000002">
    <property type="protein sequence ID" value="MBB3939309.1"/>
    <property type="molecule type" value="Genomic_DNA"/>
</dbReference>
<sequence>MDRLDPFLARTLARRRLLTGGALTLAGGAALAQSGGMAQLLFSSGREQRPLTSGFPGKGEMILQRNRPPLLETPLSVFDQGVFTPNDRFFVRWHWADIPLDVDADAFRLTITGGKQPVSLFLADILKMPRISYAAVNQCSGNSRGLFDPRVPGAQWAHGAMGNAMWEGVALKTLLEKAGVSTASHVRFGGLDKPLTQVDPFEKSLALDHAMNGEVMVAFAMNGEQLPLLNGFPLRLIVPGWYSTYWVKSLNQIELFSGKDANYWMAKAYQIPTAAGANVTPGTTDFAKTPISTMNVRSWITSAEPGARIPYADRLPLRGIAMGGDTGVKRVEVSADGGQTWQDAKLDKDQGRYGFRRFEASLPVARGQVVLMSRATNADGAVQPMKANWNPGGYMRNCVEPCPVEIA</sequence>
<dbReference type="Gene3D" id="3.90.420.10">
    <property type="entry name" value="Oxidoreductase, molybdopterin-binding domain"/>
    <property type="match status" value="1"/>
</dbReference>
<gene>
    <name evidence="7" type="ORF">GGR39_000949</name>
</gene>
<dbReference type="AlphaFoldDB" id="A0A7W6C094"/>
<dbReference type="SUPFAM" id="SSF56524">
    <property type="entry name" value="Oxidoreductase molybdopterin-binding domain"/>
    <property type="match status" value="1"/>
</dbReference>
<protein>
    <submittedName>
        <fullName evidence="7">DMSO/TMAO reductase YedYZ molybdopterin-dependent catalytic subunit</fullName>
    </submittedName>
</protein>
<dbReference type="PRINTS" id="PR00407">
    <property type="entry name" value="EUMOPTERIN"/>
</dbReference>
<organism evidence="7 8">
    <name type="scientific">Novosphingobium fluoreni</name>
    <dbReference type="NCBI Taxonomy" id="1391222"/>
    <lineage>
        <taxon>Bacteria</taxon>
        <taxon>Pseudomonadati</taxon>
        <taxon>Pseudomonadota</taxon>
        <taxon>Alphaproteobacteria</taxon>
        <taxon>Sphingomonadales</taxon>
        <taxon>Sphingomonadaceae</taxon>
        <taxon>Novosphingobium</taxon>
    </lineage>
</organism>
<evidence type="ECO:0000313" key="8">
    <source>
        <dbReference type="Proteomes" id="UP000561459"/>
    </source>
</evidence>
<dbReference type="Pfam" id="PF03404">
    <property type="entry name" value="Mo-co_dimer"/>
    <property type="match status" value="1"/>
</dbReference>
<comment type="cofactor">
    <cofactor evidence="1">
        <name>Mo-molybdopterin</name>
        <dbReference type="ChEBI" id="CHEBI:71302"/>
    </cofactor>
</comment>
<name>A0A7W6C094_9SPHN</name>
<dbReference type="InterPro" id="IPR036374">
    <property type="entry name" value="OxRdtase_Mopterin-bd_sf"/>
</dbReference>
<dbReference type="GO" id="GO:0008482">
    <property type="term" value="F:sulfite oxidase activity"/>
    <property type="evidence" value="ECO:0007669"/>
    <property type="project" value="TreeGrafter"/>
</dbReference>
<keyword evidence="3" id="KW-0479">Metal-binding</keyword>
<evidence type="ECO:0000256" key="3">
    <source>
        <dbReference type="ARBA" id="ARBA00022723"/>
    </source>
</evidence>
<evidence type="ECO:0000256" key="4">
    <source>
        <dbReference type="ARBA" id="ARBA00023002"/>
    </source>
</evidence>
<dbReference type="InterPro" id="IPR000572">
    <property type="entry name" value="OxRdtase_Mopterin-bd_dom"/>
</dbReference>
<proteinExistence type="predicted"/>
<comment type="caution">
    <text evidence="7">The sequence shown here is derived from an EMBL/GenBank/DDBJ whole genome shotgun (WGS) entry which is preliminary data.</text>
</comment>
<dbReference type="InterPro" id="IPR005066">
    <property type="entry name" value="MoCF_OxRdtse_dimer"/>
</dbReference>
<feature type="domain" description="Oxidoreductase molybdopterin-binding" evidence="5">
    <location>
        <begin position="97"/>
        <end position="264"/>
    </location>
</feature>